<evidence type="ECO:0000313" key="4">
    <source>
        <dbReference type="Proteomes" id="UP001649230"/>
    </source>
</evidence>
<dbReference type="Proteomes" id="UP001649230">
    <property type="component" value="Chromosome"/>
</dbReference>
<keyword evidence="4" id="KW-1185">Reference proteome</keyword>
<sequence>MKKPIVFMFSGQGSQYYQMGKDLFHNHPVFRNWMLHMDDIVQRLIGRSVLHEIYNEQRRKEEKFDRTLFTHPAIFMVEYALSQVLIESGIRPDYVLGTSLGEFTAIAVSECMSVEDVMECVIKQAEVIESHCQKSGMLAILDSVDVYHEDQLMFKHIELASVNYHSHFVVSGENERLAEVVQWLAEKNILYQLLPVSYGFHSSCMDPAEEQYRSFLRSMSFNKPVIPVISSLFGAQLLEVPNSYLWEIVRSPIQFQEALLGLEKRSGCIYLDVGPAGTLANFTKYNLAKDSVSSFYPIVTPFGQDMKHVMKIESLLR</sequence>
<dbReference type="SUPFAM" id="SSF52151">
    <property type="entry name" value="FabD/lysophospholipase-like"/>
    <property type="match status" value="1"/>
</dbReference>
<dbReference type="EMBL" id="CP090978">
    <property type="protein sequence ID" value="UJF34767.1"/>
    <property type="molecule type" value="Genomic_DNA"/>
</dbReference>
<evidence type="ECO:0000256" key="1">
    <source>
        <dbReference type="ARBA" id="ARBA00022679"/>
    </source>
</evidence>
<dbReference type="Gene3D" id="3.40.366.10">
    <property type="entry name" value="Malonyl-Coenzyme A Acyl Carrier Protein, domain 2"/>
    <property type="match status" value="1"/>
</dbReference>
<name>A0ABY3SP51_9BACL</name>
<dbReference type="InterPro" id="IPR001227">
    <property type="entry name" value="Ac_transferase_dom_sf"/>
</dbReference>
<evidence type="ECO:0000313" key="3">
    <source>
        <dbReference type="EMBL" id="UJF34767.1"/>
    </source>
</evidence>
<organism evidence="3 4">
    <name type="scientific">Paenibacillus hexagrammi</name>
    <dbReference type="NCBI Taxonomy" id="2908839"/>
    <lineage>
        <taxon>Bacteria</taxon>
        <taxon>Bacillati</taxon>
        <taxon>Bacillota</taxon>
        <taxon>Bacilli</taxon>
        <taxon>Bacillales</taxon>
        <taxon>Paenibacillaceae</taxon>
        <taxon>Paenibacillus</taxon>
    </lineage>
</organism>
<dbReference type="SUPFAM" id="SSF55048">
    <property type="entry name" value="Probable ACP-binding domain of malonyl-CoA ACP transacylase"/>
    <property type="match status" value="1"/>
</dbReference>
<reference evidence="3 4" key="1">
    <citation type="journal article" date="2024" name="Int. J. Syst. Evol. Microbiol.">
        <title>Paenibacillus hexagrammi sp. nov., a novel bacterium isolated from the gut content of Hexagrammos agrammus.</title>
        <authorList>
            <person name="Jung H.K."/>
            <person name="Kim D.G."/>
            <person name="Zin H."/>
            <person name="Park J."/>
            <person name="Jung H."/>
            <person name="Kim Y.O."/>
            <person name="Kong H.J."/>
            <person name="Kim J.W."/>
            <person name="Kim Y.S."/>
        </authorList>
    </citation>
    <scope>NUCLEOTIDE SEQUENCE [LARGE SCALE GENOMIC DNA]</scope>
    <source>
        <strain evidence="3 4">YPD9-1</strain>
    </source>
</reference>
<dbReference type="InterPro" id="IPR016036">
    <property type="entry name" value="Malonyl_transacylase_ACP-bd"/>
</dbReference>
<dbReference type="InterPro" id="IPR014043">
    <property type="entry name" value="Acyl_transferase_dom"/>
</dbReference>
<protein>
    <submittedName>
        <fullName evidence="3">Acyltransferase domain-containing protein</fullName>
    </submittedName>
</protein>
<evidence type="ECO:0000259" key="2">
    <source>
        <dbReference type="SMART" id="SM00827"/>
    </source>
</evidence>
<dbReference type="PANTHER" id="PTHR45681:SF6">
    <property type="entry name" value="POLYKETIDE SYNTHASE 37"/>
    <property type="match status" value="1"/>
</dbReference>
<keyword evidence="3" id="KW-0012">Acyltransferase</keyword>
<dbReference type="InterPro" id="IPR016035">
    <property type="entry name" value="Acyl_Trfase/lysoPLipase"/>
</dbReference>
<feature type="domain" description="Malonyl-CoA:ACP transacylase (MAT)" evidence="2">
    <location>
        <begin position="8"/>
        <end position="306"/>
    </location>
</feature>
<dbReference type="PANTHER" id="PTHR45681">
    <property type="entry name" value="POLYKETIDE SYNTHASE 44-RELATED"/>
    <property type="match status" value="1"/>
</dbReference>
<dbReference type="Gene3D" id="3.30.70.250">
    <property type="entry name" value="Malonyl-CoA ACP transacylase, ACP-binding"/>
    <property type="match status" value="1"/>
</dbReference>
<dbReference type="InterPro" id="IPR050444">
    <property type="entry name" value="Polyketide_Synthase"/>
</dbReference>
<proteinExistence type="predicted"/>
<accession>A0ABY3SP51</accession>
<dbReference type="GO" id="GO:0016746">
    <property type="term" value="F:acyltransferase activity"/>
    <property type="evidence" value="ECO:0007669"/>
    <property type="project" value="UniProtKB-KW"/>
</dbReference>
<dbReference type="RefSeq" id="WP_235121340.1">
    <property type="nucleotide sequence ID" value="NZ_CP090978.1"/>
</dbReference>
<dbReference type="SMART" id="SM00827">
    <property type="entry name" value="PKS_AT"/>
    <property type="match status" value="1"/>
</dbReference>
<gene>
    <name evidence="3" type="ORF">L0M14_06305</name>
</gene>
<dbReference type="Pfam" id="PF00698">
    <property type="entry name" value="Acyl_transf_1"/>
    <property type="match status" value="1"/>
</dbReference>
<keyword evidence="1" id="KW-0808">Transferase</keyword>